<dbReference type="GO" id="GO:0005509">
    <property type="term" value="F:calcium ion binding"/>
    <property type="evidence" value="ECO:0007669"/>
    <property type="project" value="InterPro"/>
</dbReference>
<dbReference type="SMART" id="SM00239">
    <property type="entry name" value="C2"/>
    <property type="match status" value="2"/>
</dbReference>
<accession>A0AAV7Y3Q5</accession>
<gene>
    <name evidence="7" type="ORF">M0812_29218</name>
</gene>
<dbReference type="PROSITE" id="PS00018">
    <property type="entry name" value="EF_HAND_1"/>
    <property type="match status" value="2"/>
</dbReference>
<dbReference type="InterPro" id="IPR011992">
    <property type="entry name" value="EF-hand-dom_pair"/>
</dbReference>
<evidence type="ECO:0000256" key="4">
    <source>
        <dbReference type="SAM" id="MobiDB-lite"/>
    </source>
</evidence>
<dbReference type="SMART" id="SM00054">
    <property type="entry name" value="EFh"/>
    <property type="match status" value="2"/>
</dbReference>
<feature type="compositionally biased region" description="Basic residues" evidence="4">
    <location>
        <begin position="814"/>
        <end position="836"/>
    </location>
</feature>
<dbReference type="InterPro" id="IPR035892">
    <property type="entry name" value="C2_domain_sf"/>
</dbReference>
<dbReference type="EMBL" id="JANTQA010000072">
    <property type="protein sequence ID" value="KAJ3424497.1"/>
    <property type="molecule type" value="Genomic_DNA"/>
</dbReference>
<dbReference type="PRINTS" id="PR00360">
    <property type="entry name" value="C2DOMAIN"/>
</dbReference>
<keyword evidence="1" id="KW-0210">Decarboxylase</keyword>
<dbReference type="Pfam" id="PF00168">
    <property type="entry name" value="C2"/>
    <property type="match status" value="2"/>
</dbReference>
<feature type="domain" description="C2" evidence="5">
    <location>
        <begin position="115"/>
        <end position="239"/>
    </location>
</feature>
<dbReference type="Gene3D" id="2.60.40.150">
    <property type="entry name" value="C2 domain"/>
    <property type="match status" value="2"/>
</dbReference>
<dbReference type="SUPFAM" id="SSF47473">
    <property type="entry name" value="EF-hand"/>
    <property type="match status" value="1"/>
</dbReference>
<evidence type="ECO:0000256" key="2">
    <source>
        <dbReference type="ARBA" id="ARBA00022837"/>
    </source>
</evidence>
<evidence type="ECO:0000256" key="3">
    <source>
        <dbReference type="ARBA" id="ARBA00023239"/>
    </source>
</evidence>
<dbReference type="GO" id="GO:0004609">
    <property type="term" value="F:phosphatidylserine decarboxylase activity"/>
    <property type="evidence" value="ECO:0007669"/>
    <property type="project" value="InterPro"/>
</dbReference>
<sequence length="836" mass="95328">MSKTLVKKYNIVEVTVVKGNNLVAKDLGGTSDPFVKVFDPKQHSALTKVAKKTLNPEWNDFFDFTYIKLPEFLHFNVYDYDKSSKNDLIGTARIKLKCLKKGALYKKELILRGVPKGTIHVEIKVLQANRIQQLEKRPLGLLRLTILEGAEIKKSDLMGKGDPYVTVLFGHQAYKTQILKGDKPIWKTECRVWVHEHTKNHKLSIGLWDSDKKKDDQLGHKYQDISTLIEDQEKKEFWIEIPQEHHTLDSHLTGAKHGGKLEDKSEGSKKKKLKKEKKKSEELEPKIVGKLKVRTQYLPQGDLDKMFWNCFLEHFDTDNNGSLDKLELTALLEAFGTTLTDEEIDKIFDESDVDNSGDLTFDEIIGCLKTTQGLTSLKYDPISNLSLEGMTQYEILGTIALNMEAAGNDIELLMDSYIPSGENDPEERIKSSRIQVFKRETGQIVDEKIPAYIKSSLRSMYRSKTSRKTIGTSKVKNLLKNLTIKQGKQKDDPKSKKHIKGFVKEHNINLEEVLLPLDKFNTYNEFFSRKLKPSSRPISEKENTSVATSPADCRMSAFNTVSESKELWIKGKNFTLQNLFGGEEQQELAKEFSGGAVVIARLSPQDYHRVHFGVCGTVKKIHPVIEGAYYTVSPLAINTEVDVYTENKRQVIEIETEEFGKVVCIFVGATCVGSICLEVEENDKFHKGDPFGYFKFGGSTQIVVFQKEQIAFDNDLLENTGKGIETLIKMGDRIGIAKSQNETLEEKEIKKEIKKEKKKKKSGEEEKKKKSKKKKSSSEKEKKTTKKKSSQKTDQDEKKKKKDTKKPKEDEKKKNKKGSKFSKLKNKIKKKKESKK</sequence>
<evidence type="ECO:0000256" key="1">
    <source>
        <dbReference type="ARBA" id="ARBA00022793"/>
    </source>
</evidence>
<dbReference type="CDD" id="cd00030">
    <property type="entry name" value="C2"/>
    <property type="match status" value="1"/>
</dbReference>
<feature type="domain" description="EF-hand" evidence="6">
    <location>
        <begin position="303"/>
        <end position="338"/>
    </location>
</feature>
<dbReference type="InterPro" id="IPR003817">
    <property type="entry name" value="PS_Dcarbxylase"/>
</dbReference>
<dbReference type="PANTHER" id="PTHR10067:SF17">
    <property type="entry name" value="PHOSPHATIDYLSERINE DECARBOXYLASE PROENZYME 2"/>
    <property type="match status" value="1"/>
</dbReference>
<reference evidence="7" key="1">
    <citation type="submission" date="2022-08" db="EMBL/GenBank/DDBJ databases">
        <title>Novel sulphate-reducing endosymbionts in the free-living metamonad Anaeramoeba.</title>
        <authorList>
            <person name="Jerlstrom-Hultqvist J."/>
            <person name="Cepicka I."/>
            <person name="Gallot-Lavallee L."/>
            <person name="Salas-Leiva D."/>
            <person name="Curtis B.A."/>
            <person name="Zahonova K."/>
            <person name="Pipaliya S."/>
            <person name="Dacks J."/>
            <person name="Roger A.J."/>
        </authorList>
    </citation>
    <scope>NUCLEOTIDE SEQUENCE</scope>
    <source>
        <strain evidence="7">Busselton2</strain>
    </source>
</reference>
<proteinExistence type="predicted"/>
<dbReference type="Proteomes" id="UP001146793">
    <property type="component" value="Unassembled WGS sequence"/>
</dbReference>
<keyword evidence="3" id="KW-0456">Lyase</keyword>
<dbReference type="InterPro" id="IPR002048">
    <property type="entry name" value="EF_hand_dom"/>
</dbReference>
<dbReference type="PROSITE" id="PS50222">
    <property type="entry name" value="EF_HAND_2"/>
    <property type="match status" value="2"/>
</dbReference>
<dbReference type="PANTHER" id="PTHR10067">
    <property type="entry name" value="PHOSPHATIDYLSERINE DECARBOXYLASE"/>
    <property type="match status" value="1"/>
</dbReference>
<evidence type="ECO:0000259" key="6">
    <source>
        <dbReference type="PROSITE" id="PS50222"/>
    </source>
</evidence>
<dbReference type="Pfam" id="PF02666">
    <property type="entry name" value="PS_Dcarbxylase"/>
    <property type="match status" value="1"/>
</dbReference>
<protein>
    <submittedName>
        <fullName evidence="7">Phosphatidylserine decarboxylase</fullName>
    </submittedName>
</protein>
<evidence type="ECO:0000313" key="8">
    <source>
        <dbReference type="Proteomes" id="UP001146793"/>
    </source>
</evidence>
<name>A0AAV7Y3Q5_9EUKA</name>
<dbReference type="GO" id="GO:0008654">
    <property type="term" value="P:phospholipid biosynthetic process"/>
    <property type="evidence" value="ECO:0007669"/>
    <property type="project" value="InterPro"/>
</dbReference>
<dbReference type="InterPro" id="IPR018247">
    <property type="entry name" value="EF_Hand_1_Ca_BS"/>
</dbReference>
<dbReference type="Pfam" id="PF13499">
    <property type="entry name" value="EF-hand_7"/>
    <property type="match status" value="1"/>
</dbReference>
<dbReference type="InterPro" id="IPR000008">
    <property type="entry name" value="C2_dom"/>
</dbReference>
<feature type="domain" description="C2" evidence="5">
    <location>
        <begin position="1"/>
        <end position="109"/>
    </location>
</feature>
<feature type="compositionally biased region" description="Basic and acidic residues" evidence="4">
    <location>
        <begin position="259"/>
        <end position="268"/>
    </location>
</feature>
<comment type="caution">
    <text evidence="7">The sequence shown here is derived from an EMBL/GenBank/DDBJ whole genome shotgun (WGS) entry which is preliminary data.</text>
</comment>
<evidence type="ECO:0000313" key="7">
    <source>
        <dbReference type="EMBL" id="KAJ3424497.1"/>
    </source>
</evidence>
<dbReference type="CDD" id="cd00051">
    <property type="entry name" value="EFh"/>
    <property type="match status" value="1"/>
</dbReference>
<dbReference type="PROSITE" id="PS50004">
    <property type="entry name" value="C2"/>
    <property type="match status" value="2"/>
</dbReference>
<dbReference type="SUPFAM" id="SSF49562">
    <property type="entry name" value="C2 domain (Calcium/lipid-binding domain, CaLB)"/>
    <property type="match status" value="2"/>
</dbReference>
<keyword evidence="2" id="KW-0106">Calcium</keyword>
<feature type="region of interest" description="Disordered" evidence="4">
    <location>
        <begin position="249"/>
        <end position="280"/>
    </location>
</feature>
<evidence type="ECO:0000259" key="5">
    <source>
        <dbReference type="PROSITE" id="PS50004"/>
    </source>
</evidence>
<feature type="region of interest" description="Disordered" evidence="4">
    <location>
        <begin position="753"/>
        <end position="836"/>
    </location>
</feature>
<organism evidence="7 8">
    <name type="scientific">Anaeramoeba flamelloides</name>
    <dbReference type="NCBI Taxonomy" id="1746091"/>
    <lineage>
        <taxon>Eukaryota</taxon>
        <taxon>Metamonada</taxon>
        <taxon>Anaeramoebidae</taxon>
        <taxon>Anaeramoeba</taxon>
    </lineage>
</organism>
<dbReference type="AlphaFoldDB" id="A0AAV7Y3Q5"/>
<feature type="domain" description="EF-hand" evidence="6">
    <location>
        <begin position="339"/>
        <end position="374"/>
    </location>
</feature>
<dbReference type="Gene3D" id="1.10.238.10">
    <property type="entry name" value="EF-hand"/>
    <property type="match status" value="1"/>
</dbReference>